<sequence>MVLTRRSLLQSTGVVSLMALAGCATTDVFGDDDTTTEYTLDIDSIDVSPTAYALYDPDEDALFGDPARTALEAILPDGRHTTHGYKPLPDDAYVRHQDAYFQTKHVVTGRDRLARSLVRVERVPEEDVSDDTILIDTLERPSARVLKILHSYTQSDGRGSAAELLYGDSYVLRRPAERDSQLGTGTLDGRVVTMTENGTWAYRIAITTERIVETAYTVFSVQVASSRQAFRDVVFGSRIDAELASDDLPADVVDLLEQTIDRRSTEETAPLTDSFVTLLEALHLRTVNTGVNGKLLWYDGSLYRYGLYVNDPP</sequence>
<proteinExistence type="predicted"/>
<accession>A0ABD6A296</accession>
<dbReference type="Proteomes" id="UP001596434">
    <property type="component" value="Unassembled WGS sequence"/>
</dbReference>
<dbReference type="AlphaFoldDB" id="A0ABD6A296"/>
<evidence type="ECO:0000313" key="1">
    <source>
        <dbReference type="EMBL" id="MFC7257083.1"/>
    </source>
</evidence>
<protein>
    <submittedName>
        <fullName evidence="1">Uncharacterized protein</fullName>
    </submittedName>
</protein>
<name>A0ABD6A296_9EURY</name>
<comment type="caution">
    <text evidence="1">The sequence shown here is derived from an EMBL/GenBank/DDBJ whole genome shotgun (WGS) entry which is preliminary data.</text>
</comment>
<dbReference type="RefSeq" id="WP_340696318.1">
    <property type="nucleotide sequence ID" value="NZ_JBHTAT010000004.1"/>
</dbReference>
<gene>
    <name evidence="1" type="ORF">ACFQKE_17635</name>
</gene>
<evidence type="ECO:0000313" key="2">
    <source>
        <dbReference type="Proteomes" id="UP001596434"/>
    </source>
</evidence>
<reference evidence="1 2" key="1">
    <citation type="journal article" date="2019" name="Int. J. Syst. Evol. Microbiol.">
        <title>The Global Catalogue of Microorganisms (GCM) 10K type strain sequencing project: providing services to taxonomists for standard genome sequencing and annotation.</title>
        <authorList>
            <consortium name="The Broad Institute Genomics Platform"/>
            <consortium name="The Broad Institute Genome Sequencing Center for Infectious Disease"/>
            <person name="Wu L."/>
            <person name="Ma J."/>
        </authorList>
    </citation>
    <scope>NUCLEOTIDE SEQUENCE [LARGE SCALE GENOMIC DNA]</scope>
    <source>
        <strain evidence="1 2">GX21</strain>
    </source>
</reference>
<organism evidence="1 2">
    <name type="scientific">Haloplanus litoreus</name>
    <dbReference type="NCBI Taxonomy" id="767515"/>
    <lineage>
        <taxon>Archaea</taxon>
        <taxon>Methanobacteriati</taxon>
        <taxon>Methanobacteriota</taxon>
        <taxon>Stenosarchaea group</taxon>
        <taxon>Halobacteria</taxon>
        <taxon>Halobacteriales</taxon>
        <taxon>Haloferacaceae</taxon>
        <taxon>Haloplanus</taxon>
    </lineage>
</organism>
<dbReference type="PROSITE" id="PS51257">
    <property type="entry name" value="PROKAR_LIPOPROTEIN"/>
    <property type="match status" value="1"/>
</dbReference>
<dbReference type="GeneID" id="96955372"/>
<dbReference type="EMBL" id="JBHTAT010000004">
    <property type="protein sequence ID" value="MFC7257083.1"/>
    <property type="molecule type" value="Genomic_DNA"/>
</dbReference>
<keyword evidence="2" id="KW-1185">Reference proteome</keyword>